<evidence type="ECO:0000313" key="2">
    <source>
        <dbReference type="Proteomes" id="UP001371456"/>
    </source>
</evidence>
<keyword evidence="2" id="KW-1185">Reference proteome</keyword>
<comment type="caution">
    <text evidence="1">The sequence shown here is derived from an EMBL/GenBank/DDBJ whole genome shotgun (WGS) entry which is preliminary data.</text>
</comment>
<name>A0AAN8TKK2_SOLBU</name>
<dbReference type="Proteomes" id="UP001371456">
    <property type="component" value="Unassembled WGS sequence"/>
</dbReference>
<protein>
    <submittedName>
        <fullName evidence="1">Uncharacterized protein</fullName>
    </submittedName>
</protein>
<reference evidence="1 2" key="1">
    <citation type="submission" date="2024-02" db="EMBL/GenBank/DDBJ databases">
        <title>de novo genome assembly of Solanum bulbocastanum strain 11H21.</title>
        <authorList>
            <person name="Hosaka A.J."/>
        </authorList>
    </citation>
    <scope>NUCLEOTIDE SEQUENCE [LARGE SCALE GENOMIC DNA]</scope>
    <source>
        <tissue evidence="1">Young leaves</tissue>
    </source>
</reference>
<gene>
    <name evidence="1" type="ORF">RDI58_013233</name>
</gene>
<accession>A0AAN8TKK2</accession>
<proteinExistence type="predicted"/>
<evidence type="ECO:0000313" key="1">
    <source>
        <dbReference type="EMBL" id="KAK6789434.1"/>
    </source>
</evidence>
<sequence>MCFMKYHAPKLRVRVISNKFSYRNLVQHQLTLTGPKFPLTQRENFSLLSPNKPFNPSLSLSLSLSLLR</sequence>
<dbReference type="AlphaFoldDB" id="A0AAN8TKK2"/>
<dbReference type="EMBL" id="JBANQN010000005">
    <property type="protein sequence ID" value="KAK6789434.1"/>
    <property type="molecule type" value="Genomic_DNA"/>
</dbReference>
<organism evidence="1 2">
    <name type="scientific">Solanum bulbocastanum</name>
    <name type="common">Wild potato</name>
    <dbReference type="NCBI Taxonomy" id="147425"/>
    <lineage>
        <taxon>Eukaryota</taxon>
        <taxon>Viridiplantae</taxon>
        <taxon>Streptophyta</taxon>
        <taxon>Embryophyta</taxon>
        <taxon>Tracheophyta</taxon>
        <taxon>Spermatophyta</taxon>
        <taxon>Magnoliopsida</taxon>
        <taxon>eudicotyledons</taxon>
        <taxon>Gunneridae</taxon>
        <taxon>Pentapetalae</taxon>
        <taxon>asterids</taxon>
        <taxon>lamiids</taxon>
        <taxon>Solanales</taxon>
        <taxon>Solanaceae</taxon>
        <taxon>Solanoideae</taxon>
        <taxon>Solaneae</taxon>
        <taxon>Solanum</taxon>
    </lineage>
</organism>